<dbReference type="InterPro" id="IPR029058">
    <property type="entry name" value="AB_hydrolase_fold"/>
</dbReference>
<sequence>MRTTTRLLALAAGASCLVTACGSGAATHAARSAATAGASGAKARFELPAPTGPLPVATTELHLVDHARTDPWVPGRTRELMISLWYPARTAPPPERASGNRRTAPYLRPGVARALDRGGALGVFKPGEVDWAAARTHAAEGAPADTRRGALPVVLYSPGFGVPRALGTTLAEELAGRGYVVVTMDHTYETAPVEFPGGRVELQRLPEPGPARLKTALATRVQDTRFVLGRLASMRAGTNPDAEGRPLPRGLGRILDLSRAGMAGHSAGGIQAAETMRVDRRLDAGVDLDGTMQYAAGDLVRVAEVGLDRPFMLMGAATGGKPQTHLTNPSWKSFWEASTGWKRDLNVPEGSHYSLTDLQAILPALDRHLDIPADGRRALIGTVNPERMTDAYRAYVTAFFDRHLRDRPGRLLDRPSPRHPDIRFIP</sequence>
<dbReference type="EMBL" id="JADOUA010000001">
    <property type="protein sequence ID" value="MBG6090798.1"/>
    <property type="molecule type" value="Genomic_DNA"/>
</dbReference>
<feature type="signal peptide" evidence="4">
    <location>
        <begin position="1"/>
        <end position="25"/>
    </location>
</feature>
<comment type="caution">
    <text evidence="5">The sequence shown here is derived from an EMBL/GenBank/DDBJ whole genome shotgun (WGS) entry which is preliminary data.</text>
</comment>
<reference evidence="5" key="1">
    <citation type="submission" date="2020-11" db="EMBL/GenBank/DDBJ databases">
        <title>Sequencing the genomes of 1000 actinobacteria strains.</title>
        <authorList>
            <person name="Klenk H.-P."/>
        </authorList>
    </citation>
    <scope>NUCLEOTIDE SEQUENCE</scope>
    <source>
        <strain evidence="5">DSM 43175</strain>
    </source>
</reference>
<organism evidence="5 6">
    <name type="scientific">Actinomadura viridis</name>
    <dbReference type="NCBI Taxonomy" id="58110"/>
    <lineage>
        <taxon>Bacteria</taxon>
        <taxon>Bacillati</taxon>
        <taxon>Actinomycetota</taxon>
        <taxon>Actinomycetes</taxon>
        <taxon>Streptosporangiales</taxon>
        <taxon>Thermomonosporaceae</taxon>
        <taxon>Actinomadura</taxon>
    </lineage>
</organism>
<dbReference type="AlphaFoldDB" id="A0A931GKF5"/>
<evidence type="ECO:0000313" key="6">
    <source>
        <dbReference type="Proteomes" id="UP000614047"/>
    </source>
</evidence>
<name>A0A931GKF5_9ACTN</name>
<protein>
    <recommendedName>
        <fullName evidence="7">Lipase</fullName>
    </recommendedName>
</protein>
<dbReference type="GO" id="GO:0003847">
    <property type="term" value="F:1-alkyl-2-acetylglycerophosphocholine esterase activity"/>
    <property type="evidence" value="ECO:0007669"/>
    <property type="project" value="TreeGrafter"/>
</dbReference>
<keyword evidence="2" id="KW-0442">Lipid degradation</keyword>
<keyword evidence="6" id="KW-1185">Reference proteome</keyword>
<dbReference type="SUPFAM" id="SSF53474">
    <property type="entry name" value="alpha/beta-Hydrolases"/>
    <property type="match status" value="1"/>
</dbReference>
<evidence type="ECO:0000313" key="5">
    <source>
        <dbReference type="EMBL" id="MBG6090798.1"/>
    </source>
</evidence>
<dbReference type="PROSITE" id="PS51257">
    <property type="entry name" value="PROKAR_LIPOPROTEIN"/>
    <property type="match status" value="1"/>
</dbReference>
<keyword evidence="4" id="KW-0732">Signal</keyword>
<evidence type="ECO:0000256" key="1">
    <source>
        <dbReference type="ARBA" id="ARBA00022801"/>
    </source>
</evidence>
<evidence type="ECO:0008006" key="7">
    <source>
        <dbReference type="Google" id="ProtNLM"/>
    </source>
</evidence>
<accession>A0A931GKF5</accession>
<dbReference type="RefSeq" id="WP_197013216.1">
    <property type="nucleotide sequence ID" value="NZ_BAABES010000011.1"/>
</dbReference>
<dbReference type="Pfam" id="PF03403">
    <property type="entry name" value="PAF-AH_p_II"/>
    <property type="match status" value="1"/>
</dbReference>
<dbReference type="GO" id="GO:0016042">
    <property type="term" value="P:lipid catabolic process"/>
    <property type="evidence" value="ECO:0007669"/>
    <property type="project" value="UniProtKB-KW"/>
</dbReference>
<evidence type="ECO:0000256" key="4">
    <source>
        <dbReference type="SAM" id="SignalP"/>
    </source>
</evidence>
<dbReference type="Gene3D" id="3.40.50.1820">
    <property type="entry name" value="alpha/beta hydrolase"/>
    <property type="match status" value="1"/>
</dbReference>
<evidence type="ECO:0000256" key="2">
    <source>
        <dbReference type="ARBA" id="ARBA00022963"/>
    </source>
</evidence>
<evidence type="ECO:0000256" key="3">
    <source>
        <dbReference type="ARBA" id="ARBA00023098"/>
    </source>
</evidence>
<feature type="chain" id="PRO_5037197135" description="Lipase" evidence="4">
    <location>
        <begin position="26"/>
        <end position="426"/>
    </location>
</feature>
<keyword evidence="1" id="KW-0378">Hydrolase</keyword>
<dbReference type="PANTHER" id="PTHR10272:SF0">
    <property type="entry name" value="PLATELET-ACTIVATING FACTOR ACETYLHYDROLASE"/>
    <property type="match status" value="1"/>
</dbReference>
<keyword evidence="3" id="KW-0443">Lipid metabolism</keyword>
<dbReference type="Proteomes" id="UP000614047">
    <property type="component" value="Unassembled WGS sequence"/>
</dbReference>
<dbReference type="PANTHER" id="PTHR10272">
    <property type="entry name" value="PLATELET-ACTIVATING FACTOR ACETYLHYDROLASE"/>
    <property type="match status" value="1"/>
</dbReference>
<proteinExistence type="predicted"/>
<gene>
    <name evidence="5" type="ORF">IW256_004911</name>
</gene>